<accession>A0ABS9L0N6</accession>
<dbReference type="PANTHER" id="PTHR46825">
    <property type="entry name" value="D-ALANYL-D-ALANINE-CARBOXYPEPTIDASE/ENDOPEPTIDASE AMPH"/>
    <property type="match status" value="1"/>
</dbReference>
<dbReference type="InterPro" id="IPR012338">
    <property type="entry name" value="Beta-lactam/transpept-like"/>
</dbReference>
<protein>
    <submittedName>
        <fullName evidence="3">Beta-lactamase family protein</fullName>
    </submittedName>
</protein>
<evidence type="ECO:0000313" key="3">
    <source>
        <dbReference type="EMBL" id="MCG2618179.1"/>
    </source>
</evidence>
<gene>
    <name evidence="3" type="ORF">LZZ85_28015</name>
</gene>
<sequence>MRQLHYKNTIRGKQVVTACLLWTLNLLTTMAAAQEKKYTAASIDSLFRENMSASGMVGMGASIIINNKVVWSKGYGYADKDKKIPFTPKTIMYVASISKTFTGVCVMKAVEEGLLSLDADINTYLPFKVVNPYFPNERITLRSISTHTSGINDHEPTYTDSYYYGGDSPVGLGDFLQSYFEPEGSRYSKNNFLPHKPGTYREYCNIAVGLAGYIVERVTGMSLNEYSKKVIFKPLKMKDTGWLLSQINQEKHSRLYDKQGDSLKQIPLYGVPTYPDGGIRTSVEELSKYFIALLNKGAYGGKRILKQSSIDTMQRLQFTPANKPENVNPAKLNSGLFWATKDGGTKLGYGGTDPGVKTEMLSDLSKEVGVILFTNTSLSEKDLLKYYFGIYHELWKYAAQLKQEKTGNQ</sequence>
<feature type="chain" id="PRO_5047331842" evidence="1">
    <location>
        <begin position="34"/>
        <end position="409"/>
    </location>
</feature>
<organism evidence="3 4">
    <name type="scientific">Terrimonas ginsenosidimutans</name>
    <dbReference type="NCBI Taxonomy" id="2908004"/>
    <lineage>
        <taxon>Bacteria</taxon>
        <taxon>Pseudomonadati</taxon>
        <taxon>Bacteroidota</taxon>
        <taxon>Chitinophagia</taxon>
        <taxon>Chitinophagales</taxon>
        <taxon>Chitinophagaceae</taxon>
        <taxon>Terrimonas</taxon>
    </lineage>
</organism>
<evidence type="ECO:0000259" key="2">
    <source>
        <dbReference type="Pfam" id="PF00144"/>
    </source>
</evidence>
<keyword evidence="1" id="KW-0732">Signal</keyword>
<dbReference type="Proteomes" id="UP001165367">
    <property type="component" value="Unassembled WGS sequence"/>
</dbReference>
<comment type="caution">
    <text evidence="3">The sequence shown here is derived from an EMBL/GenBank/DDBJ whole genome shotgun (WGS) entry which is preliminary data.</text>
</comment>
<dbReference type="EMBL" id="JAKLTR010000039">
    <property type="protein sequence ID" value="MCG2618179.1"/>
    <property type="molecule type" value="Genomic_DNA"/>
</dbReference>
<evidence type="ECO:0000313" key="4">
    <source>
        <dbReference type="Proteomes" id="UP001165367"/>
    </source>
</evidence>
<dbReference type="Pfam" id="PF00144">
    <property type="entry name" value="Beta-lactamase"/>
    <property type="match status" value="1"/>
</dbReference>
<dbReference type="Gene3D" id="3.40.710.10">
    <property type="entry name" value="DD-peptidase/beta-lactamase superfamily"/>
    <property type="match status" value="1"/>
</dbReference>
<dbReference type="PANTHER" id="PTHR46825:SF9">
    <property type="entry name" value="BETA-LACTAMASE-RELATED DOMAIN-CONTAINING PROTEIN"/>
    <property type="match status" value="1"/>
</dbReference>
<dbReference type="RefSeq" id="WP_237877418.1">
    <property type="nucleotide sequence ID" value="NZ_JAKLTR010000039.1"/>
</dbReference>
<evidence type="ECO:0000256" key="1">
    <source>
        <dbReference type="SAM" id="SignalP"/>
    </source>
</evidence>
<feature type="signal peptide" evidence="1">
    <location>
        <begin position="1"/>
        <end position="33"/>
    </location>
</feature>
<dbReference type="InterPro" id="IPR050491">
    <property type="entry name" value="AmpC-like"/>
</dbReference>
<proteinExistence type="predicted"/>
<dbReference type="SUPFAM" id="SSF56601">
    <property type="entry name" value="beta-lactamase/transpeptidase-like"/>
    <property type="match status" value="1"/>
</dbReference>
<keyword evidence="4" id="KW-1185">Reference proteome</keyword>
<dbReference type="InterPro" id="IPR001466">
    <property type="entry name" value="Beta-lactam-related"/>
</dbReference>
<name>A0ABS9L0N6_9BACT</name>
<feature type="domain" description="Beta-lactamase-related" evidence="2">
    <location>
        <begin position="43"/>
        <end position="382"/>
    </location>
</feature>
<reference evidence="3" key="1">
    <citation type="submission" date="2022-01" db="EMBL/GenBank/DDBJ databases">
        <authorList>
            <person name="Jo J.-H."/>
            <person name="Im W.-T."/>
        </authorList>
    </citation>
    <scope>NUCLEOTIDE SEQUENCE</scope>
    <source>
        <strain evidence="3">NA20</strain>
    </source>
</reference>